<dbReference type="GO" id="GO:0009421">
    <property type="term" value="C:bacterial-type flagellum filament cap"/>
    <property type="evidence" value="ECO:0007669"/>
    <property type="project" value="InterPro"/>
</dbReference>
<protein>
    <recommendedName>
        <fullName evidence="1">Flagellar hook-associated protein 2 C-terminal domain-containing protein</fullName>
    </recommendedName>
</protein>
<proteinExistence type="predicted"/>
<evidence type="ECO:0000313" key="2">
    <source>
        <dbReference type="EMBL" id="SVD29571.1"/>
    </source>
</evidence>
<dbReference type="EMBL" id="UINC01141684">
    <property type="protein sequence ID" value="SVD29571.1"/>
    <property type="molecule type" value="Genomic_DNA"/>
</dbReference>
<dbReference type="PANTHER" id="PTHR30288:SF0">
    <property type="entry name" value="FLAGELLAR HOOK-ASSOCIATED PROTEIN 2"/>
    <property type="match status" value="1"/>
</dbReference>
<dbReference type="AlphaFoldDB" id="A0A382U706"/>
<gene>
    <name evidence="2" type="ORF">METZ01_LOCUS382425</name>
</gene>
<organism evidence="2">
    <name type="scientific">marine metagenome</name>
    <dbReference type="NCBI Taxonomy" id="408172"/>
    <lineage>
        <taxon>unclassified sequences</taxon>
        <taxon>metagenomes</taxon>
        <taxon>ecological metagenomes</taxon>
    </lineage>
</organism>
<dbReference type="InterPro" id="IPR040026">
    <property type="entry name" value="FliD"/>
</dbReference>
<dbReference type="GO" id="GO:0071973">
    <property type="term" value="P:bacterial-type flagellum-dependent cell motility"/>
    <property type="evidence" value="ECO:0007669"/>
    <property type="project" value="TreeGrafter"/>
</dbReference>
<feature type="domain" description="Flagellar hook-associated protein 2 C-terminal" evidence="1">
    <location>
        <begin position="4"/>
        <end position="79"/>
    </location>
</feature>
<dbReference type="PANTHER" id="PTHR30288">
    <property type="entry name" value="FLAGELLAR CAP/ASSEMBLY PROTEIN FLID"/>
    <property type="match status" value="1"/>
</dbReference>
<reference evidence="2" key="1">
    <citation type="submission" date="2018-05" db="EMBL/GenBank/DDBJ databases">
        <authorList>
            <person name="Lanie J.A."/>
            <person name="Ng W.-L."/>
            <person name="Kazmierczak K.M."/>
            <person name="Andrzejewski T.M."/>
            <person name="Davidsen T.M."/>
            <person name="Wayne K.J."/>
            <person name="Tettelin H."/>
            <person name="Glass J.I."/>
            <person name="Rusch D."/>
            <person name="Podicherti R."/>
            <person name="Tsui H.-C.T."/>
            <person name="Winkler M.E."/>
        </authorList>
    </citation>
    <scope>NUCLEOTIDE SEQUENCE</scope>
</reference>
<name>A0A382U706_9ZZZZ</name>
<accession>A0A382U706</accession>
<sequence length="93" mass="11044">NREYQGITYDLTDFLSNFLNGDSGTGYRGTYKAHTESLRSQNKRIDDRIEDMDRYLEQREKALTQSFIRMEEMQSKINSQMQTLTNSFMNNKK</sequence>
<dbReference type="GO" id="GO:0007155">
    <property type="term" value="P:cell adhesion"/>
    <property type="evidence" value="ECO:0007669"/>
    <property type="project" value="InterPro"/>
</dbReference>
<dbReference type="InterPro" id="IPR010809">
    <property type="entry name" value="FliD_C"/>
</dbReference>
<dbReference type="Pfam" id="PF07195">
    <property type="entry name" value="FliD_C"/>
    <property type="match status" value="1"/>
</dbReference>
<evidence type="ECO:0000259" key="1">
    <source>
        <dbReference type="Pfam" id="PF07195"/>
    </source>
</evidence>
<feature type="non-terminal residue" evidence="2">
    <location>
        <position position="1"/>
    </location>
</feature>